<feature type="chain" id="PRO_5011481965" description="Thiol:disulfide interchange protein" evidence="9">
    <location>
        <begin position="21"/>
        <end position="216"/>
    </location>
</feature>
<dbReference type="Proteomes" id="UP000198575">
    <property type="component" value="Unassembled WGS sequence"/>
</dbReference>
<reference evidence="11 12" key="1">
    <citation type="submission" date="2016-10" db="EMBL/GenBank/DDBJ databases">
        <authorList>
            <person name="de Groot N.N."/>
        </authorList>
    </citation>
    <scope>NUCLEOTIDE SEQUENCE [LARGE SCALE GENOMIC DNA]</scope>
    <source>
        <strain evidence="11 12">CGMCC 1.7659</strain>
    </source>
</reference>
<evidence type="ECO:0000313" key="11">
    <source>
        <dbReference type="EMBL" id="SFN49931.1"/>
    </source>
</evidence>
<keyword evidence="3 9" id="KW-0732">Signal</keyword>
<organism evidence="11 12">
    <name type="scientific">Dokdonella immobilis</name>
    <dbReference type="NCBI Taxonomy" id="578942"/>
    <lineage>
        <taxon>Bacteria</taxon>
        <taxon>Pseudomonadati</taxon>
        <taxon>Pseudomonadota</taxon>
        <taxon>Gammaproteobacteria</taxon>
        <taxon>Lysobacterales</taxon>
        <taxon>Rhodanobacteraceae</taxon>
        <taxon>Dokdonella</taxon>
    </lineage>
</organism>
<dbReference type="GO" id="GO:0042597">
    <property type="term" value="C:periplasmic space"/>
    <property type="evidence" value="ECO:0007669"/>
    <property type="project" value="UniProtKB-SubCell"/>
</dbReference>
<dbReference type="GO" id="GO:0016491">
    <property type="term" value="F:oxidoreductase activity"/>
    <property type="evidence" value="ECO:0007669"/>
    <property type="project" value="InterPro"/>
</dbReference>
<evidence type="ECO:0000256" key="4">
    <source>
        <dbReference type="ARBA" id="ARBA00022764"/>
    </source>
</evidence>
<dbReference type="InterPro" id="IPR036249">
    <property type="entry name" value="Thioredoxin-like_sf"/>
</dbReference>
<proteinExistence type="inferred from homology"/>
<dbReference type="RefSeq" id="WP_092409453.1">
    <property type="nucleotide sequence ID" value="NZ_FOVF01000026.1"/>
</dbReference>
<dbReference type="PIRSF" id="PIRSF001488">
    <property type="entry name" value="Tdi_protein"/>
    <property type="match status" value="1"/>
</dbReference>
<keyword evidence="4 7" id="KW-0574">Periplasm</keyword>
<name>A0A1I4ZI38_9GAMM</name>
<evidence type="ECO:0000256" key="3">
    <source>
        <dbReference type="ARBA" id="ARBA00022729"/>
    </source>
</evidence>
<dbReference type="EMBL" id="FOVF01000026">
    <property type="protein sequence ID" value="SFN49931.1"/>
    <property type="molecule type" value="Genomic_DNA"/>
</dbReference>
<evidence type="ECO:0000256" key="6">
    <source>
        <dbReference type="ARBA" id="ARBA00023284"/>
    </source>
</evidence>
<gene>
    <name evidence="11" type="ORF">SAMN05216289_12615</name>
</gene>
<dbReference type="InterPro" id="IPR023205">
    <property type="entry name" value="DsbA/DsbL"/>
</dbReference>
<dbReference type="CDD" id="cd03019">
    <property type="entry name" value="DsbA_DsbA"/>
    <property type="match status" value="1"/>
</dbReference>
<dbReference type="InterPro" id="IPR001853">
    <property type="entry name" value="DSBA-like_thioredoxin_dom"/>
</dbReference>
<dbReference type="PANTHER" id="PTHR35891:SF2">
    <property type="entry name" value="THIOL:DISULFIDE INTERCHANGE PROTEIN DSBA"/>
    <property type="match status" value="1"/>
</dbReference>
<accession>A0A1I4ZI38</accession>
<dbReference type="Pfam" id="PF01323">
    <property type="entry name" value="DSBA"/>
    <property type="match status" value="1"/>
</dbReference>
<evidence type="ECO:0000313" key="12">
    <source>
        <dbReference type="Proteomes" id="UP000198575"/>
    </source>
</evidence>
<dbReference type="SUPFAM" id="SSF52833">
    <property type="entry name" value="Thioredoxin-like"/>
    <property type="match status" value="1"/>
</dbReference>
<dbReference type="STRING" id="578942.SAMN05216289_12615"/>
<keyword evidence="12" id="KW-1185">Reference proteome</keyword>
<dbReference type="InterPro" id="IPR013766">
    <property type="entry name" value="Thioredoxin_domain"/>
</dbReference>
<evidence type="ECO:0000256" key="8">
    <source>
        <dbReference type="PIRSR" id="PIRSR001488-1"/>
    </source>
</evidence>
<protein>
    <recommendedName>
        <fullName evidence="7">Thiol:disulfide interchange protein</fullName>
    </recommendedName>
</protein>
<evidence type="ECO:0000259" key="10">
    <source>
        <dbReference type="PROSITE" id="PS51352"/>
    </source>
</evidence>
<dbReference type="AlphaFoldDB" id="A0A1I4ZI38"/>
<keyword evidence="5 7" id="KW-1015">Disulfide bond</keyword>
<evidence type="ECO:0000256" key="7">
    <source>
        <dbReference type="PIRNR" id="PIRNR001488"/>
    </source>
</evidence>
<dbReference type="PANTHER" id="PTHR35891">
    <property type="entry name" value="THIOL:DISULFIDE INTERCHANGE PROTEIN DSBA"/>
    <property type="match status" value="1"/>
</dbReference>
<evidence type="ECO:0000256" key="1">
    <source>
        <dbReference type="ARBA" id="ARBA00004418"/>
    </source>
</evidence>
<dbReference type="Gene3D" id="3.40.30.10">
    <property type="entry name" value="Glutaredoxin"/>
    <property type="match status" value="1"/>
</dbReference>
<dbReference type="InterPro" id="IPR050824">
    <property type="entry name" value="Thiol_disulfide_DsbA"/>
</dbReference>
<keyword evidence="6" id="KW-0676">Redox-active center</keyword>
<comment type="similarity">
    <text evidence="2">Belongs to the thioredoxin family. DsbA subfamily.</text>
</comment>
<sequence length="216" mass="23655">MLRTVFALALGLGFAATASAQALAPAPWQEGKNYFRIEPAQATTTGDKIEVVEAFSYACPHCNEVSPMVAEMKKNLPPNAEFVYLPVQFGFDAWKTYARAFYTAQALGIQEKSHADVFRAIYVDRKLDGRSPTFASIADFYSKYGVSAEDFTATSRSFAIEAKLKRNDALVKAYGVDGTPEFIVNGKYRITGASAGGYDRIEPLIRYLIDKEASGG</sequence>
<evidence type="ECO:0000256" key="5">
    <source>
        <dbReference type="ARBA" id="ARBA00023157"/>
    </source>
</evidence>
<dbReference type="OrthoDB" id="9784896at2"/>
<feature type="domain" description="Thioredoxin" evidence="10">
    <location>
        <begin position="12"/>
        <end position="210"/>
    </location>
</feature>
<evidence type="ECO:0000256" key="2">
    <source>
        <dbReference type="ARBA" id="ARBA00005791"/>
    </source>
</evidence>
<feature type="signal peptide" evidence="9">
    <location>
        <begin position="1"/>
        <end position="20"/>
    </location>
</feature>
<dbReference type="PROSITE" id="PS51352">
    <property type="entry name" value="THIOREDOXIN_2"/>
    <property type="match status" value="1"/>
</dbReference>
<feature type="disulfide bond" description="Redox-active" evidence="8">
    <location>
        <begin position="59"/>
        <end position="62"/>
    </location>
</feature>
<comment type="subcellular location">
    <subcellularLocation>
        <location evidence="1 7">Periplasm</location>
    </subcellularLocation>
</comment>
<evidence type="ECO:0000256" key="9">
    <source>
        <dbReference type="SAM" id="SignalP"/>
    </source>
</evidence>